<dbReference type="AlphaFoldDB" id="A0A2X0MYN8"/>
<accession>A0A2X0MYN8</accession>
<protein>
    <submittedName>
        <fullName evidence="1">BQ5605_C008g04935 protein</fullName>
    </submittedName>
</protein>
<dbReference type="Proteomes" id="UP000249464">
    <property type="component" value="Unassembled WGS sequence"/>
</dbReference>
<name>A0A2X0MYN8_9BASI</name>
<gene>
    <name evidence="1" type="primary">BQ5605_C008g04935</name>
    <name evidence="1" type="ORF">BQ5605_C008G04935</name>
</gene>
<proteinExistence type="predicted"/>
<evidence type="ECO:0000313" key="1">
    <source>
        <dbReference type="EMBL" id="SGY78747.1"/>
    </source>
</evidence>
<organism evidence="1 2">
    <name type="scientific">Microbotryum silenes-dioicae</name>
    <dbReference type="NCBI Taxonomy" id="796604"/>
    <lineage>
        <taxon>Eukaryota</taxon>
        <taxon>Fungi</taxon>
        <taxon>Dikarya</taxon>
        <taxon>Basidiomycota</taxon>
        <taxon>Pucciniomycotina</taxon>
        <taxon>Microbotryomycetes</taxon>
        <taxon>Microbotryales</taxon>
        <taxon>Microbotryaceae</taxon>
        <taxon>Microbotryum</taxon>
    </lineage>
</organism>
<keyword evidence="2" id="KW-1185">Reference proteome</keyword>
<evidence type="ECO:0000313" key="2">
    <source>
        <dbReference type="Proteomes" id="UP000249464"/>
    </source>
</evidence>
<sequence>MDRDPPRLQVLDDLFGQLTGHPEPQNRPWLVSTESVSRRALGVESLPDGVYPR</sequence>
<reference evidence="1 2" key="1">
    <citation type="submission" date="2016-11" db="EMBL/GenBank/DDBJ databases">
        <authorList>
            <person name="Jaros S."/>
            <person name="Januszkiewicz K."/>
            <person name="Wedrychowicz H."/>
        </authorList>
    </citation>
    <scope>NUCLEOTIDE SEQUENCE [LARGE SCALE GENOMIC DNA]</scope>
</reference>
<dbReference type="EMBL" id="FQNC01000048">
    <property type="protein sequence ID" value="SGY78747.1"/>
    <property type="molecule type" value="Genomic_DNA"/>
</dbReference>